<name>A0ABT0L7Z1_9GAMM</name>
<evidence type="ECO:0000313" key="4">
    <source>
        <dbReference type="EMBL" id="MCL1123291.1"/>
    </source>
</evidence>
<dbReference type="RefSeq" id="WP_248938574.1">
    <property type="nucleotide sequence ID" value="NZ_JAKIKS010000004.1"/>
</dbReference>
<dbReference type="EMBL" id="JAKIKS010000004">
    <property type="protein sequence ID" value="MCL1123291.1"/>
    <property type="molecule type" value="Genomic_DNA"/>
</dbReference>
<dbReference type="Pfam" id="PF00589">
    <property type="entry name" value="Phage_integrase"/>
    <property type="match status" value="1"/>
</dbReference>
<dbReference type="Gene3D" id="1.10.443.10">
    <property type="entry name" value="Intergrase catalytic core"/>
    <property type="match status" value="1"/>
</dbReference>
<reference evidence="4 5" key="1">
    <citation type="submission" date="2022-01" db="EMBL/GenBank/DDBJ databases">
        <title>Whole genome-based taxonomy of the Shewanellaceae.</title>
        <authorList>
            <person name="Martin-Rodriguez A.J."/>
        </authorList>
    </citation>
    <scope>NUCLEOTIDE SEQUENCE [LARGE SCALE GENOMIC DNA]</scope>
    <source>
        <strain evidence="4 5">DSM 17177</strain>
    </source>
</reference>
<feature type="domain" description="Tyr recombinase" evidence="3">
    <location>
        <begin position="180"/>
        <end position="356"/>
    </location>
</feature>
<proteinExistence type="predicted"/>
<dbReference type="PROSITE" id="PS51898">
    <property type="entry name" value="TYR_RECOMBINASE"/>
    <property type="match status" value="1"/>
</dbReference>
<accession>A0ABT0L7Z1</accession>
<evidence type="ECO:0000313" key="5">
    <source>
        <dbReference type="Proteomes" id="UP001203423"/>
    </source>
</evidence>
<dbReference type="CDD" id="cd00796">
    <property type="entry name" value="INT_Rci_Hp1_C"/>
    <property type="match status" value="1"/>
</dbReference>
<evidence type="ECO:0000256" key="2">
    <source>
        <dbReference type="ARBA" id="ARBA00023172"/>
    </source>
</evidence>
<comment type="caution">
    <text evidence="4">The sequence shown here is derived from an EMBL/GenBank/DDBJ whole genome shotgun (WGS) entry which is preliminary data.</text>
</comment>
<dbReference type="SUPFAM" id="SSF56349">
    <property type="entry name" value="DNA breaking-rejoining enzymes"/>
    <property type="match status" value="1"/>
</dbReference>
<keyword evidence="2" id="KW-0233">DNA recombination</keyword>
<dbReference type="InterPro" id="IPR011010">
    <property type="entry name" value="DNA_brk_join_enz"/>
</dbReference>
<dbReference type="InterPro" id="IPR002104">
    <property type="entry name" value="Integrase_catalytic"/>
</dbReference>
<dbReference type="InterPro" id="IPR050090">
    <property type="entry name" value="Tyrosine_recombinase_XerCD"/>
</dbReference>
<keyword evidence="1" id="KW-0229">DNA integration</keyword>
<dbReference type="InterPro" id="IPR013762">
    <property type="entry name" value="Integrase-like_cat_sf"/>
</dbReference>
<dbReference type="PANTHER" id="PTHR30349">
    <property type="entry name" value="PHAGE INTEGRASE-RELATED"/>
    <property type="match status" value="1"/>
</dbReference>
<gene>
    <name evidence="4" type="ORF">L2764_02040</name>
</gene>
<protein>
    <submittedName>
        <fullName evidence="4">Site-specific integrase</fullName>
    </submittedName>
</protein>
<sequence>MASYSIEKRKKADGSFSYRCGIIVKKSGKIIHREQKTFSKKALAVTWGKNRCAYLEENDVLEINKVITINELLNLYFENHDLWNATGTTKRYVINMLMDCDISKIKTNALKTSDLIEHCKNRRDAGAGPATVYHDIAYLRSVMKKALPVWNITANFAIFEAAIPVLIDMKLVGKSQKRTRRPTTNELDKLKLGLQQRMDSSTNNTVHIPFVDILDFSILTCMRIGEVCRLKWDDLNEDHKTIFVRDRKDPRKKEGNHMIVPLLGGSFDIVKRQPKTDELIFPYKSPSITSGFQRVRNKLGINDLRYHDLRREGASRLFEKGYSLEEVAQVTGHKNLNILWTVYTQLFPHKLHDKFADESSGDGA</sequence>
<evidence type="ECO:0000256" key="1">
    <source>
        <dbReference type="ARBA" id="ARBA00022908"/>
    </source>
</evidence>
<dbReference type="Proteomes" id="UP001203423">
    <property type="component" value="Unassembled WGS sequence"/>
</dbReference>
<keyword evidence="5" id="KW-1185">Reference proteome</keyword>
<dbReference type="PANTHER" id="PTHR30349:SF94">
    <property type="entry name" value="INTEGRASE_RECOMBINASE HI_1414-RELATED"/>
    <property type="match status" value="1"/>
</dbReference>
<evidence type="ECO:0000259" key="3">
    <source>
        <dbReference type="PROSITE" id="PS51898"/>
    </source>
</evidence>
<organism evidence="4 5">
    <name type="scientific">Shewanella surugensis</name>
    <dbReference type="NCBI Taxonomy" id="212020"/>
    <lineage>
        <taxon>Bacteria</taxon>
        <taxon>Pseudomonadati</taxon>
        <taxon>Pseudomonadota</taxon>
        <taxon>Gammaproteobacteria</taxon>
        <taxon>Alteromonadales</taxon>
        <taxon>Shewanellaceae</taxon>
        <taxon>Shewanella</taxon>
    </lineage>
</organism>